<dbReference type="AlphaFoldDB" id="A0A8W8KUA7"/>
<evidence type="ECO:0000313" key="10">
    <source>
        <dbReference type="Proteomes" id="UP000005408"/>
    </source>
</evidence>
<keyword evidence="3 7" id="KW-0732">Signal</keyword>
<protein>
    <recommendedName>
        <fullName evidence="8">VWFA domain-containing protein</fullName>
    </recommendedName>
</protein>
<proteinExistence type="predicted"/>
<feature type="signal peptide" evidence="7">
    <location>
        <begin position="1"/>
        <end position="15"/>
    </location>
</feature>
<keyword evidence="10" id="KW-1185">Reference proteome</keyword>
<dbReference type="PANTHER" id="PTHR24020:SF87">
    <property type="entry name" value="COLLAGEN ALPHA-1(VI) CHAIN-LIKE"/>
    <property type="match status" value="1"/>
</dbReference>
<feature type="region of interest" description="Disordered" evidence="6">
    <location>
        <begin position="572"/>
        <end position="601"/>
    </location>
</feature>
<dbReference type="Pfam" id="PF01607">
    <property type="entry name" value="CBM_14"/>
    <property type="match status" value="1"/>
</dbReference>
<dbReference type="OMA" id="QAYIECY"/>
<evidence type="ECO:0000259" key="8">
    <source>
        <dbReference type="PROSITE" id="PS50234"/>
    </source>
</evidence>
<evidence type="ECO:0000256" key="6">
    <source>
        <dbReference type="SAM" id="MobiDB-lite"/>
    </source>
</evidence>
<feature type="compositionally biased region" description="Low complexity" evidence="6">
    <location>
        <begin position="572"/>
        <end position="596"/>
    </location>
</feature>
<dbReference type="PANTHER" id="PTHR24020">
    <property type="entry name" value="COLLAGEN ALPHA"/>
    <property type="match status" value="1"/>
</dbReference>
<organism evidence="9 10">
    <name type="scientific">Magallana gigas</name>
    <name type="common">Pacific oyster</name>
    <name type="synonym">Crassostrea gigas</name>
    <dbReference type="NCBI Taxonomy" id="29159"/>
    <lineage>
        <taxon>Eukaryota</taxon>
        <taxon>Metazoa</taxon>
        <taxon>Spiralia</taxon>
        <taxon>Lophotrochozoa</taxon>
        <taxon>Mollusca</taxon>
        <taxon>Bivalvia</taxon>
        <taxon>Autobranchia</taxon>
        <taxon>Pteriomorphia</taxon>
        <taxon>Ostreida</taxon>
        <taxon>Ostreoidea</taxon>
        <taxon>Ostreidae</taxon>
        <taxon>Magallana</taxon>
    </lineage>
</organism>
<dbReference type="EnsemblMetazoa" id="G25005.5">
    <property type="protein sequence ID" value="G25005.5:cds"/>
    <property type="gene ID" value="G25005"/>
</dbReference>
<keyword evidence="4" id="KW-0677">Repeat</keyword>
<dbReference type="InterPro" id="IPR036508">
    <property type="entry name" value="Chitin-bd_dom_sf"/>
</dbReference>
<reference evidence="9" key="1">
    <citation type="submission" date="2022-08" db="UniProtKB">
        <authorList>
            <consortium name="EnsemblMetazoa"/>
        </authorList>
    </citation>
    <scope>IDENTIFICATION</scope>
    <source>
        <strain evidence="9">05x7-T-G4-1.051#20</strain>
    </source>
</reference>
<evidence type="ECO:0000313" key="9">
    <source>
        <dbReference type="EnsemblMetazoa" id="G25005.3:cds"/>
    </source>
</evidence>
<evidence type="ECO:0000256" key="7">
    <source>
        <dbReference type="SAM" id="SignalP"/>
    </source>
</evidence>
<keyword evidence="2" id="KW-0964">Secreted</keyword>
<dbReference type="EnsemblMetazoa" id="G25005.3">
    <property type="protein sequence ID" value="G25005.3:cds"/>
    <property type="gene ID" value="G25005"/>
</dbReference>
<dbReference type="CDD" id="cd01450">
    <property type="entry name" value="vWFA_subfamily_ECM"/>
    <property type="match status" value="1"/>
</dbReference>
<keyword evidence="5" id="KW-0325">Glycoprotein</keyword>
<dbReference type="SMART" id="SM00327">
    <property type="entry name" value="VWA"/>
    <property type="match status" value="1"/>
</dbReference>
<dbReference type="InterPro" id="IPR050525">
    <property type="entry name" value="ECM_Assembly_Org"/>
</dbReference>
<dbReference type="Proteomes" id="UP000005408">
    <property type="component" value="Unassembled WGS sequence"/>
</dbReference>
<evidence type="ECO:0000256" key="5">
    <source>
        <dbReference type="ARBA" id="ARBA00023180"/>
    </source>
</evidence>
<dbReference type="FunFam" id="3.40.50.410:FF:000004">
    <property type="entry name" value="collagen alpha-6(VI) chain"/>
    <property type="match status" value="1"/>
</dbReference>
<dbReference type="SMART" id="SM00494">
    <property type="entry name" value="ChtBD2"/>
    <property type="match status" value="3"/>
</dbReference>
<dbReference type="Gene3D" id="2.170.140.10">
    <property type="entry name" value="Chitin binding domain"/>
    <property type="match status" value="1"/>
</dbReference>
<comment type="subcellular location">
    <subcellularLocation>
        <location evidence="1">Secreted</location>
    </subcellularLocation>
</comment>
<evidence type="ECO:0000256" key="3">
    <source>
        <dbReference type="ARBA" id="ARBA00022729"/>
    </source>
</evidence>
<dbReference type="InterPro" id="IPR036465">
    <property type="entry name" value="vWFA_dom_sf"/>
</dbReference>
<dbReference type="InterPro" id="IPR002557">
    <property type="entry name" value="Chitin-bd_dom"/>
</dbReference>
<dbReference type="PRINTS" id="PR00453">
    <property type="entry name" value="VWFADOMAIN"/>
</dbReference>
<dbReference type="GO" id="GO:0008061">
    <property type="term" value="F:chitin binding"/>
    <property type="evidence" value="ECO:0007669"/>
    <property type="project" value="InterPro"/>
</dbReference>
<sequence>MRTLILCVTVVGIFGQFTDKTRTPGEKGSAVVEAVVNLIKNSCIFPNDRMYLRRLAYVETNDGLALNTYRPGYNGGIWQVDEAQFLLTKQTGVLSNEKQQLKTMGIDWSRVTWQDLRKPLFSGIAAAMYATIQSGAGGVPNGIEYQAVFWKNTTRPLQEVNVFYKGAQKLETGCSQKNNLDIAFIVDSSASLSSQDFEDTKMFIRSVLGKFDIGLNKTRVALIKYSTSVTEEFKLNTFDSNAATDKAVEAVRFNGGGTKTDAAIQYAVDNIFPISDGGRLGSVKVIILITDGRSENKLKTLAAAVNAKNSGINIYTIGVTPLVDSTELNGVASQPTCTHVELLNNFNDLDSLKSEIEQVSCTAPVVLTQNPTAYTFPCGSPLNVQVFPNVQDGSTVKVTVTEGTVTIYGSTNTQASSVFNEFQRLAAINRSMSFYIKGKNAISLSFVSNLPTSCKSNFQVKVTQGANLTPDSQALCIENSIVKNCSTTTLFHSPFLIMAPVPGFNSPCSSLIGHVQIFPYRPINDRFIYCDDKGNAFVVHCPLDFVYIASYQTCVPGSLYVATTTTTTTPVVTQSTARTTRPTPPTTTAAPVTISPSPSPGTVQNPCTPENIINNHMFFPYPGNNQAYIECYNLPYVASVKLCPEHHYWSQKYLTCLYSDVVILNPTPTTESYHTNAANPCNSLPNVYFYAIPNEPTKYIHCDDFGDAFEKTCPDNKVWNEDVLQCVPRGLVIYDTAKPPVVG</sequence>
<feature type="domain" description="VWFA" evidence="8">
    <location>
        <begin position="181"/>
        <end position="356"/>
    </location>
</feature>
<dbReference type="SUPFAM" id="SSF57625">
    <property type="entry name" value="Invertebrate chitin-binding proteins"/>
    <property type="match status" value="3"/>
</dbReference>
<dbReference type="GO" id="GO:0005576">
    <property type="term" value="C:extracellular region"/>
    <property type="evidence" value="ECO:0007669"/>
    <property type="project" value="UniProtKB-SubCell"/>
</dbReference>
<dbReference type="InterPro" id="IPR002035">
    <property type="entry name" value="VWF_A"/>
</dbReference>
<name>A0A8W8KUA7_MAGGI</name>
<evidence type="ECO:0000256" key="4">
    <source>
        <dbReference type="ARBA" id="ARBA00022737"/>
    </source>
</evidence>
<dbReference type="PROSITE" id="PS50234">
    <property type="entry name" value="VWFA"/>
    <property type="match status" value="1"/>
</dbReference>
<accession>A0A8W8KUA7</accession>
<dbReference type="Pfam" id="PF00092">
    <property type="entry name" value="VWA"/>
    <property type="match status" value="1"/>
</dbReference>
<evidence type="ECO:0000256" key="1">
    <source>
        <dbReference type="ARBA" id="ARBA00004613"/>
    </source>
</evidence>
<dbReference type="SUPFAM" id="SSF53300">
    <property type="entry name" value="vWA-like"/>
    <property type="match status" value="1"/>
</dbReference>
<evidence type="ECO:0000256" key="2">
    <source>
        <dbReference type="ARBA" id="ARBA00022525"/>
    </source>
</evidence>
<feature type="chain" id="PRO_5042431400" description="VWFA domain-containing protein" evidence="7">
    <location>
        <begin position="16"/>
        <end position="743"/>
    </location>
</feature>
<dbReference type="Gene3D" id="3.40.50.410">
    <property type="entry name" value="von Willebrand factor, type A domain"/>
    <property type="match status" value="1"/>
</dbReference>
<dbReference type="OrthoDB" id="6132182at2759"/>
<dbReference type="EnsemblMetazoa" id="G25005.1">
    <property type="protein sequence ID" value="G25005.1:cds"/>
    <property type="gene ID" value="G25005"/>
</dbReference>